<evidence type="ECO:0000313" key="2">
    <source>
        <dbReference type="Proteomes" id="UP000192775"/>
    </source>
</evidence>
<proteinExistence type="predicted"/>
<reference evidence="1 2" key="1">
    <citation type="submission" date="2017-04" db="EMBL/GenBank/DDBJ databases">
        <authorList>
            <person name="Afonso C.L."/>
            <person name="Miller P.J."/>
            <person name="Scott M.A."/>
            <person name="Spackman E."/>
            <person name="Goraichik I."/>
            <person name="Dimitrov K.M."/>
            <person name="Suarez D.L."/>
            <person name="Swayne D.E."/>
        </authorList>
    </citation>
    <scope>NUCLEOTIDE SEQUENCE [LARGE SCALE GENOMIC DNA]</scope>
    <source>
        <strain evidence="2">XA(T)</strain>
    </source>
</reference>
<evidence type="ECO:0000313" key="1">
    <source>
        <dbReference type="EMBL" id="ARJ05631.1"/>
    </source>
</evidence>
<dbReference type="InterPro" id="IPR007497">
    <property type="entry name" value="SIMPL/DUF541"/>
</dbReference>
<keyword evidence="2" id="KW-1185">Reference proteome</keyword>
<name>A0A1X9LNT7_9MICO</name>
<organism evidence="1 2">
    <name type="scientific">Cnuibacter physcomitrellae</name>
    <dbReference type="NCBI Taxonomy" id="1619308"/>
    <lineage>
        <taxon>Bacteria</taxon>
        <taxon>Bacillati</taxon>
        <taxon>Actinomycetota</taxon>
        <taxon>Actinomycetes</taxon>
        <taxon>Micrococcales</taxon>
        <taxon>Microbacteriaceae</taxon>
        <taxon>Cnuibacter</taxon>
    </lineage>
</organism>
<gene>
    <name evidence="1" type="ORF">B5808_10660</name>
</gene>
<dbReference type="Pfam" id="PF04402">
    <property type="entry name" value="SIMPL"/>
    <property type="match status" value="1"/>
</dbReference>
<dbReference type="RefSeq" id="WP_085019769.1">
    <property type="nucleotide sequence ID" value="NZ_BMHD01000001.1"/>
</dbReference>
<dbReference type="Gene3D" id="3.30.70.2970">
    <property type="entry name" value="Protein of unknown function (DUF541), domain 2"/>
    <property type="match status" value="1"/>
</dbReference>
<accession>A0A1X9LNT7</accession>
<dbReference type="Gene3D" id="3.30.110.170">
    <property type="entry name" value="Protein of unknown function (DUF541), domain 1"/>
    <property type="match status" value="1"/>
</dbReference>
<protein>
    <submittedName>
        <fullName evidence="1">Uncharacterized protein</fullName>
    </submittedName>
</protein>
<dbReference type="Proteomes" id="UP000192775">
    <property type="component" value="Chromosome"/>
</dbReference>
<sequence length="222" mass="23256">MPDTVITVAGSHRVVHDPERARVRVGIGFEGSKRDSVLAATRAALDSLAGSLATILDEEVGPVVAWHSETIRVWGERHAAPDGTRLPVEFHSAVFLDAEFSHFEALSEWIDVAAARDGIAIDGIEWMLAPATEAALAAEARRGAVADALEKADDYASALGLGELVPLAIADPGLLDGGVPVVPYAPTARAVGGGMELRPAAITVETTVHVRFTAAPDVTDTR</sequence>
<dbReference type="KEGG" id="cphy:B5808_10660"/>
<dbReference type="AlphaFoldDB" id="A0A1X9LNT7"/>
<dbReference type="STRING" id="1619308.B5808_10660"/>
<dbReference type="EMBL" id="CP020715">
    <property type="protein sequence ID" value="ARJ05631.1"/>
    <property type="molecule type" value="Genomic_DNA"/>
</dbReference>